<keyword evidence="9" id="KW-0460">Magnesium</keyword>
<evidence type="ECO:0000256" key="9">
    <source>
        <dbReference type="ARBA" id="ARBA00022842"/>
    </source>
</evidence>
<keyword evidence="14" id="KW-0233">DNA recombination</keyword>
<dbReference type="InterPro" id="IPR043128">
    <property type="entry name" value="Rev_trsase/Diguanyl_cyclase"/>
</dbReference>
<dbReference type="InterPro" id="IPR041588">
    <property type="entry name" value="Integrase_H2C2"/>
</dbReference>
<keyword evidence="11 18" id="KW-0695">RNA-directed DNA polymerase</keyword>
<dbReference type="GO" id="GO:0004190">
    <property type="term" value="F:aspartic-type endopeptidase activity"/>
    <property type="evidence" value="ECO:0007669"/>
    <property type="project" value="UniProtKB-KW"/>
</dbReference>
<evidence type="ECO:0000256" key="7">
    <source>
        <dbReference type="ARBA" id="ARBA00022759"/>
    </source>
</evidence>
<dbReference type="PANTHER" id="PTHR37984">
    <property type="entry name" value="PROTEIN CBG26694"/>
    <property type="match status" value="1"/>
</dbReference>
<keyword evidence="12" id="KW-0239">DNA-directed DNA polymerase</keyword>
<dbReference type="SUPFAM" id="SSF53098">
    <property type="entry name" value="Ribonuclease H-like"/>
    <property type="match status" value="1"/>
</dbReference>
<proteinExistence type="predicted"/>
<evidence type="ECO:0000256" key="13">
    <source>
        <dbReference type="ARBA" id="ARBA00023125"/>
    </source>
</evidence>
<evidence type="ECO:0000259" key="16">
    <source>
        <dbReference type="PROSITE" id="PS50878"/>
    </source>
</evidence>
<accession>A0A2I0XHV5</accession>
<dbReference type="GO" id="GO:0003887">
    <property type="term" value="F:DNA-directed DNA polymerase activity"/>
    <property type="evidence" value="ECO:0007669"/>
    <property type="project" value="UniProtKB-KW"/>
</dbReference>
<dbReference type="Gene3D" id="1.10.340.70">
    <property type="match status" value="1"/>
</dbReference>
<dbReference type="PROSITE" id="PS50994">
    <property type="entry name" value="INTEGRASE"/>
    <property type="match status" value="1"/>
</dbReference>
<dbReference type="FunFam" id="1.10.340.70:FF:000001">
    <property type="entry name" value="Retrovirus-related Pol polyprotein from transposon gypsy-like Protein"/>
    <property type="match status" value="1"/>
</dbReference>
<evidence type="ECO:0000256" key="11">
    <source>
        <dbReference type="ARBA" id="ARBA00022918"/>
    </source>
</evidence>
<evidence type="ECO:0000256" key="14">
    <source>
        <dbReference type="ARBA" id="ARBA00023172"/>
    </source>
</evidence>
<keyword evidence="4" id="KW-0540">Nuclease</keyword>
<gene>
    <name evidence="18" type="ORF">MA16_Dca016682</name>
</gene>
<keyword evidence="6" id="KW-0064">Aspartyl protease</keyword>
<dbReference type="GO" id="GO:0015074">
    <property type="term" value="P:DNA integration"/>
    <property type="evidence" value="ECO:0007669"/>
    <property type="project" value="UniProtKB-KW"/>
</dbReference>
<evidence type="ECO:0000256" key="1">
    <source>
        <dbReference type="ARBA" id="ARBA00022670"/>
    </source>
</evidence>
<sequence length="999" mass="113829">MCRVSFTIGKSYICEVLCDVLDMDICHIILGRPWQYDVGAIHDGRANTFTFDWKSRKIRLWPNLSQPDSKTSLEKTAMLIVSGPNLIDSWKESSDMLALMVADSHPDSQLADLPTDVQELLQSYKDIWPEELPAALPPMRSLQHHIDLQPGATLPNLPHYRMTPREHEELQRMIEDLLSKGLIQPSLSPCAIPALLVLKKDGTWRMCIDSRAINKITVKYRFPVPRLDDMLDKLTGATIFSKLDLRSGYHQIRIRPGDEWKTAFKTREGLYEWRVMPFGLCNAPATFMRLMNEVLKPILGKCCVVYFDDILVFSPSLQAHLEHLSSVFAILKAHKLYLNFPKCEFATGSVHFLGFVISSDGVLTDPQKVRAIAEWPTPKSIPEIRSFVGLANFYRRFIRGFSIIIAPLTECLKDKSLHWTNEQQNSFDTIKGALTSAPVLAIPDFDKPFLVDTDASSVGIGAVLSQEGRPVEFFSEKLSPSRQNWSAYEQEFYAVVRALKQWEHYLLHQDFVLCSDNQALQFINSQKTVNKMHARWTTFLQRFSFVLKHKSGVQNRVADALSRRSALVVQLQTELQGLSSIQELYATDKDFAAPWAELSNSSTVSFHDYSISHNYLFKAGLVCIPESSWREYLIQELHSGGLAAHAGRTKTLEQMQSRFFWPHLRRDVTRFVEKCPICQVYKGSAQNTGLYMPLPVPNSIWEDLSMDFVLGLPRTKRGADSIMVVVDRFSKMAHFLACRKTFDALNVAILFFKEIVRLHGLPRSITSDRDVKFVSHFWRELWKRLRTEIKLSSAYHPQTDGQTEVVNRSLSSMLRCIAHEHPKQWDDYLGQAEFAYNSMANRSTGQCPFSIVYTKLPNHVVDIAILPKCKSKSALQTTENYTKMLEDVKAKLSAANDSYKLAADAHRRKVVFNPGDLVMVRMRRERFQPGTYSKFSPRKIGPVPIIRRINDNAYVVDLPPEFHTPATFNVSDLFAYKSSDAGVIHTISSDEEILEPGET</sequence>
<evidence type="ECO:0000256" key="6">
    <source>
        <dbReference type="ARBA" id="ARBA00022750"/>
    </source>
</evidence>
<dbReference type="InterPro" id="IPR050951">
    <property type="entry name" value="Retrovirus_Pol_polyprotein"/>
</dbReference>
<dbReference type="Pfam" id="PF24626">
    <property type="entry name" value="SH3_Tf2-1"/>
    <property type="match status" value="1"/>
</dbReference>
<evidence type="ECO:0000256" key="12">
    <source>
        <dbReference type="ARBA" id="ARBA00022932"/>
    </source>
</evidence>
<dbReference type="Pfam" id="PF17919">
    <property type="entry name" value="RT_RNaseH_2"/>
    <property type="match status" value="1"/>
</dbReference>
<dbReference type="SUPFAM" id="SSF56672">
    <property type="entry name" value="DNA/RNA polymerases"/>
    <property type="match status" value="1"/>
</dbReference>
<dbReference type="FunFam" id="3.30.70.270:FF:000020">
    <property type="entry name" value="Transposon Tf2-6 polyprotein-like Protein"/>
    <property type="match status" value="1"/>
</dbReference>
<dbReference type="GO" id="GO:0003964">
    <property type="term" value="F:RNA-directed DNA polymerase activity"/>
    <property type="evidence" value="ECO:0007669"/>
    <property type="project" value="UniProtKB-KW"/>
</dbReference>
<dbReference type="Gene3D" id="3.10.10.10">
    <property type="entry name" value="HIV Type 1 Reverse Transcriptase, subunit A, domain 1"/>
    <property type="match status" value="1"/>
</dbReference>
<dbReference type="Proteomes" id="UP000233837">
    <property type="component" value="Unassembled WGS sequence"/>
</dbReference>
<evidence type="ECO:0000256" key="2">
    <source>
        <dbReference type="ARBA" id="ARBA00022679"/>
    </source>
</evidence>
<dbReference type="EMBL" id="KZ501874">
    <property type="protein sequence ID" value="PKU87496.1"/>
    <property type="molecule type" value="Genomic_DNA"/>
</dbReference>
<dbReference type="InterPro" id="IPR043502">
    <property type="entry name" value="DNA/RNA_pol_sf"/>
</dbReference>
<keyword evidence="3" id="KW-0548">Nucleotidyltransferase</keyword>
<evidence type="ECO:0000259" key="17">
    <source>
        <dbReference type="PROSITE" id="PS50994"/>
    </source>
</evidence>
<dbReference type="FunFam" id="3.10.10.10:FF:000007">
    <property type="entry name" value="Retrovirus-related Pol polyprotein from transposon 17.6-like Protein"/>
    <property type="match status" value="1"/>
</dbReference>
<organism evidence="18 19">
    <name type="scientific">Dendrobium catenatum</name>
    <dbReference type="NCBI Taxonomy" id="906689"/>
    <lineage>
        <taxon>Eukaryota</taxon>
        <taxon>Viridiplantae</taxon>
        <taxon>Streptophyta</taxon>
        <taxon>Embryophyta</taxon>
        <taxon>Tracheophyta</taxon>
        <taxon>Spermatophyta</taxon>
        <taxon>Magnoliopsida</taxon>
        <taxon>Liliopsida</taxon>
        <taxon>Asparagales</taxon>
        <taxon>Orchidaceae</taxon>
        <taxon>Epidendroideae</taxon>
        <taxon>Malaxideae</taxon>
        <taxon>Dendrobiinae</taxon>
        <taxon>Dendrobium</taxon>
    </lineage>
</organism>
<dbReference type="CDD" id="cd01647">
    <property type="entry name" value="RT_LTR"/>
    <property type="match status" value="1"/>
</dbReference>
<dbReference type="GO" id="GO:0003677">
    <property type="term" value="F:DNA binding"/>
    <property type="evidence" value="ECO:0007669"/>
    <property type="project" value="UniProtKB-KW"/>
</dbReference>
<reference evidence="18 19" key="2">
    <citation type="journal article" date="2017" name="Nature">
        <title>The Apostasia genome and the evolution of orchids.</title>
        <authorList>
            <person name="Zhang G.Q."/>
            <person name="Liu K.W."/>
            <person name="Li Z."/>
            <person name="Lohaus R."/>
            <person name="Hsiao Y.Y."/>
            <person name="Niu S.C."/>
            <person name="Wang J.Y."/>
            <person name="Lin Y.C."/>
            <person name="Xu Q."/>
            <person name="Chen L.J."/>
            <person name="Yoshida K."/>
            <person name="Fujiwara S."/>
            <person name="Wang Z.W."/>
            <person name="Zhang Y.Q."/>
            <person name="Mitsuda N."/>
            <person name="Wang M."/>
            <person name="Liu G.H."/>
            <person name="Pecoraro L."/>
            <person name="Huang H.X."/>
            <person name="Xiao X.J."/>
            <person name="Lin M."/>
            <person name="Wu X.Y."/>
            <person name="Wu W.L."/>
            <person name="Chen Y.Y."/>
            <person name="Chang S.B."/>
            <person name="Sakamoto S."/>
            <person name="Ohme-Takagi M."/>
            <person name="Yagi M."/>
            <person name="Zeng S.J."/>
            <person name="Shen C.Y."/>
            <person name="Yeh C.M."/>
            <person name="Luo Y.B."/>
            <person name="Tsai W.C."/>
            <person name="Van de Peer Y."/>
            <person name="Liu Z.J."/>
        </authorList>
    </citation>
    <scope>NUCLEOTIDE SEQUENCE [LARGE SCALE GENOMIC DNA]</scope>
    <source>
        <tissue evidence="18">The whole plant</tissue>
    </source>
</reference>
<dbReference type="InterPro" id="IPR000477">
    <property type="entry name" value="RT_dom"/>
</dbReference>
<keyword evidence="15" id="KW-0511">Multifunctional enzyme</keyword>
<name>A0A2I0XHV5_9ASPA</name>
<dbReference type="InterPro" id="IPR056924">
    <property type="entry name" value="SH3_Tf2-1"/>
</dbReference>
<evidence type="ECO:0000256" key="4">
    <source>
        <dbReference type="ARBA" id="ARBA00022722"/>
    </source>
</evidence>
<dbReference type="GO" id="GO:0006310">
    <property type="term" value="P:DNA recombination"/>
    <property type="evidence" value="ECO:0007669"/>
    <property type="project" value="UniProtKB-KW"/>
</dbReference>
<dbReference type="FunFam" id="3.30.420.10:FF:000032">
    <property type="entry name" value="Retrovirus-related Pol polyprotein from transposon 297-like Protein"/>
    <property type="match status" value="1"/>
</dbReference>
<dbReference type="GO" id="GO:0004519">
    <property type="term" value="F:endonuclease activity"/>
    <property type="evidence" value="ECO:0007669"/>
    <property type="project" value="UniProtKB-KW"/>
</dbReference>
<dbReference type="Pfam" id="PF17921">
    <property type="entry name" value="Integrase_H2C2"/>
    <property type="match status" value="1"/>
</dbReference>
<dbReference type="InterPro" id="IPR041577">
    <property type="entry name" value="RT_RNaseH_2"/>
</dbReference>
<dbReference type="CDD" id="cd09274">
    <property type="entry name" value="RNase_HI_RT_Ty3"/>
    <property type="match status" value="1"/>
</dbReference>
<dbReference type="Gene3D" id="3.30.70.270">
    <property type="match status" value="2"/>
</dbReference>
<protein>
    <submittedName>
        <fullName evidence="18">RNA-directed DNA polymerase</fullName>
    </submittedName>
</protein>
<dbReference type="InterPro" id="IPR001584">
    <property type="entry name" value="Integrase_cat-core"/>
</dbReference>
<evidence type="ECO:0000313" key="18">
    <source>
        <dbReference type="EMBL" id="PKU87496.1"/>
    </source>
</evidence>
<evidence type="ECO:0000313" key="19">
    <source>
        <dbReference type="Proteomes" id="UP000233837"/>
    </source>
</evidence>
<keyword evidence="5" id="KW-0479">Metal-binding</keyword>
<dbReference type="InterPro" id="IPR036397">
    <property type="entry name" value="RNaseH_sf"/>
</dbReference>
<dbReference type="AlphaFoldDB" id="A0A2I0XHV5"/>
<dbReference type="PROSITE" id="PS50878">
    <property type="entry name" value="RT_POL"/>
    <property type="match status" value="1"/>
</dbReference>
<dbReference type="Gene3D" id="3.30.420.10">
    <property type="entry name" value="Ribonuclease H-like superfamily/Ribonuclease H"/>
    <property type="match status" value="1"/>
</dbReference>
<keyword evidence="10" id="KW-0229">DNA integration</keyword>
<evidence type="ECO:0000256" key="3">
    <source>
        <dbReference type="ARBA" id="ARBA00022695"/>
    </source>
</evidence>
<evidence type="ECO:0000256" key="15">
    <source>
        <dbReference type="ARBA" id="ARBA00023268"/>
    </source>
</evidence>
<keyword evidence="8" id="KW-0378">Hydrolase</keyword>
<keyword evidence="1" id="KW-0645">Protease</keyword>
<keyword evidence="19" id="KW-1185">Reference proteome</keyword>
<keyword evidence="2" id="KW-0808">Transferase</keyword>
<dbReference type="Pfam" id="PF00078">
    <property type="entry name" value="RVT_1"/>
    <property type="match status" value="1"/>
</dbReference>
<keyword evidence="7" id="KW-0255">Endonuclease</keyword>
<dbReference type="GO" id="GO:0006508">
    <property type="term" value="P:proteolysis"/>
    <property type="evidence" value="ECO:0007669"/>
    <property type="project" value="UniProtKB-KW"/>
</dbReference>
<dbReference type="PANTHER" id="PTHR37984:SF5">
    <property type="entry name" value="PROTEIN NYNRIN-LIKE"/>
    <property type="match status" value="1"/>
</dbReference>
<evidence type="ECO:0000256" key="10">
    <source>
        <dbReference type="ARBA" id="ARBA00022908"/>
    </source>
</evidence>
<reference evidence="18 19" key="1">
    <citation type="journal article" date="2016" name="Sci. Rep.">
        <title>The Dendrobium catenatum Lindl. genome sequence provides insights into polysaccharide synthase, floral development and adaptive evolution.</title>
        <authorList>
            <person name="Zhang G.Q."/>
            <person name="Xu Q."/>
            <person name="Bian C."/>
            <person name="Tsai W.C."/>
            <person name="Yeh C.M."/>
            <person name="Liu K.W."/>
            <person name="Yoshida K."/>
            <person name="Zhang L.S."/>
            <person name="Chang S.B."/>
            <person name="Chen F."/>
            <person name="Shi Y."/>
            <person name="Su Y.Y."/>
            <person name="Zhang Y.Q."/>
            <person name="Chen L.J."/>
            <person name="Yin Y."/>
            <person name="Lin M."/>
            <person name="Huang H."/>
            <person name="Deng H."/>
            <person name="Wang Z.W."/>
            <person name="Zhu S.L."/>
            <person name="Zhao X."/>
            <person name="Deng C."/>
            <person name="Niu S.C."/>
            <person name="Huang J."/>
            <person name="Wang M."/>
            <person name="Liu G.H."/>
            <person name="Yang H.J."/>
            <person name="Xiao X.J."/>
            <person name="Hsiao Y.Y."/>
            <person name="Wu W.L."/>
            <person name="Chen Y.Y."/>
            <person name="Mitsuda N."/>
            <person name="Ohme-Takagi M."/>
            <person name="Luo Y.B."/>
            <person name="Van de Peer Y."/>
            <person name="Liu Z.J."/>
        </authorList>
    </citation>
    <scope>NUCLEOTIDE SEQUENCE [LARGE SCALE GENOMIC DNA]</scope>
    <source>
        <tissue evidence="18">The whole plant</tissue>
    </source>
</reference>
<feature type="domain" description="Reverse transcriptase" evidence="16">
    <location>
        <begin position="178"/>
        <end position="357"/>
    </location>
</feature>
<dbReference type="InterPro" id="IPR012337">
    <property type="entry name" value="RNaseH-like_sf"/>
</dbReference>
<dbReference type="GO" id="GO:0046872">
    <property type="term" value="F:metal ion binding"/>
    <property type="evidence" value="ECO:0007669"/>
    <property type="project" value="UniProtKB-KW"/>
</dbReference>
<feature type="domain" description="Integrase catalytic" evidence="17">
    <location>
        <begin position="691"/>
        <end position="856"/>
    </location>
</feature>
<evidence type="ECO:0000256" key="8">
    <source>
        <dbReference type="ARBA" id="ARBA00022801"/>
    </source>
</evidence>
<evidence type="ECO:0000256" key="5">
    <source>
        <dbReference type="ARBA" id="ARBA00022723"/>
    </source>
</evidence>
<keyword evidence="13" id="KW-0238">DNA-binding</keyword>